<keyword evidence="1" id="KW-0472">Membrane</keyword>
<evidence type="ECO:0000313" key="2">
    <source>
        <dbReference type="EMBL" id="ABX36074.1"/>
    </source>
</evidence>
<feature type="transmembrane region" description="Helical" evidence="1">
    <location>
        <begin position="12"/>
        <end position="32"/>
    </location>
</feature>
<gene>
    <name evidence="2" type="ordered locus">Daci_3436</name>
</gene>
<keyword evidence="3" id="KW-1185">Reference proteome</keyword>
<organism evidence="2 3">
    <name type="scientific">Delftia acidovorans (strain DSM 14801 / SPH-1)</name>
    <dbReference type="NCBI Taxonomy" id="398578"/>
    <lineage>
        <taxon>Bacteria</taxon>
        <taxon>Pseudomonadati</taxon>
        <taxon>Pseudomonadota</taxon>
        <taxon>Betaproteobacteria</taxon>
        <taxon>Burkholderiales</taxon>
        <taxon>Comamonadaceae</taxon>
        <taxon>Delftia</taxon>
    </lineage>
</organism>
<reference evidence="2 3" key="1">
    <citation type="journal article" date="2004" name="Appl. Environ. Microbiol.">
        <title>Mineralization of individual congeners of linear alkylbenzenesulfonate by defined pairs of heterotrophic bacteria.</title>
        <authorList>
            <person name="Schleheck D."/>
            <person name="Knepper T.P."/>
            <person name="Fischer K."/>
            <person name="Cook A.M."/>
        </authorList>
    </citation>
    <scope>NUCLEOTIDE SEQUENCE [LARGE SCALE GENOMIC DNA]</scope>
    <source>
        <strain evidence="3">DSM 14801 / SPH-1</strain>
    </source>
</reference>
<protein>
    <submittedName>
        <fullName evidence="2">Uncharacterized protein</fullName>
    </submittedName>
</protein>
<keyword evidence="1" id="KW-0812">Transmembrane</keyword>
<evidence type="ECO:0000256" key="1">
    <source>
        <dbReference type="SAM" id="Phobius"/>
    </source>
</evidence>
<proteinExistence type="predicted"/>
<dbReference type="STRING" id="398578.Daci_3436"/>
<dbReference type="Proteomes" id="UP000000784">
    <property type="component" value="Chromosome"/>
</dbReference>
<dbReference type="AlphaFoldDB" id="A9C2D0"/>
<dbReference type="EMBL" id="CP000884">
    <property type="protein sequence ID" value="ABX36074.1"/>
    <property type="molecule type" value="Genomic_DNA"/>
</dbReference>
<accession>A9C2D0</accession>
<dbReference type="HOGENOM" id="CLU_2394861_0_0_4"/>
<sequence length="93" mass="9892">MMEVVMVESKLLLATVNAMLGFSIAALAFCRLDTLSPGVPLRKIAPLALVLCAGLVSACQPWMGHWPSPSQVFISIVVFVYVWSTQPPGCGAS</sequence>
<name>A9C2D0_DELAS</name>
<feature type="transmembrane region" description="Helical" evidence="1">
    <location>
        <begin position="44"/>
        <end position="63"/>
    </location>
</feature>
<reference evidence="3" key="2">
    <citation type="submission" date="2007-11" db="EMBL/GenBank/DDBJ databases">
        <title>Complete sequence of Delftia acidovorans DSM 14801 / SPH-1.</title>
        <authorList>
            <person name="Copeland A."/>
            <person name="Lucas S."/>
            <person name="Lapidus A."/>
            <person name="Barry K."/>
            <person name="Glavina del Rio T."/>
            <person name="Dalin E."/>
            <person name="Tice H."/>
            <person name="Pitluck S."/>
            <person name="Lowry S."/>
            <person name="Clum A."/>
            <person name="Schmutz J."/>
            <person name="Larimer F."/>
            <person name="Land M."/>
            <person name="Hauser L."/>
            <person name="Kyrpides N."/>
            <person name="Kim E."/>
            <person name="Schleheck D."/>
            <person name="Richardson P."/>
        </authorList>
    </citation>
    <scope>NUCLEOTIDE SEQUENCE [LARGE SCALE GENOMIC DNA]</scope>
    <source>
        <strain evidence="3">DSM 14801 / SPH-1</strain>
    </source>
</reference>
<dbReference type="KEGG" id="dac:Daci_3436"/>
<evidence type="ECO:0000313" key="3">
    <source>
        <dbReference type="Proteomes" id="UP000000784"/>
    </source>
</evidence>
<keyword evidence="1" id="KW-1133">Transmembrane helix</keyword>